<comment type="caution">
    <text evidence="1">The sequence shown here is derived from an EMBL/GenBank/DDBJ whole genome shotgun (WGS) entry which is preliminary data.</text>
</comment>
<reference evidence="1 2" key="1">
    <citation type="submission" date="2020-02" db="EMBL/GenBank/DDBJ databases">
        <authorList>
            <person name="Li X.-J."/>
            <person name="Han X.-M."/>
        </authorList>
    </citation>
    <scope>NUCLEOTIDE SEQUENCE [LARGE SCALE GENOMIC DNA]</scope>
    <source>
        <strain evidence="1 2">CCTCC AB 2017055</strain>
    </source>
</reference>
<organism evidence="1 2">
    <name type="scientific">Phytoactinopolyspora halotolerans</name>
    <dbReference type="NCBI Taxonomy" id="1981512"/>
    <lineage>
        <taxon>Bacteria</taxon>
        <taxon>Bacillati</taxon>
        <taxon>Actinomycetota</taxon>
        <taxon>Actinomycetes</taxon>
        <taxon>Jiangellales</taxon>
        <taxon>Jiangellaceae</taxon>
        <taxon>Phytoactinopolyspora</taxon>
    </lineage>
</organism>
<protein>
    <recommendedName>
        <fullName evidence="3">RNA polymerase sigma-70 region 4 domain-containing protein</fullName>
    </recommendedName>
</protein>
<dbReference type="Proteomes" id="UP000475214">
    <property type="component" value="Unassembled WGS sequence"/>
</dbReference>
<dbReference type="EMBL" id="JAAGOA010000002">
    <property type="protein sequence ID" value="NED99286.1"/>
    <property type="molecule type" value="Genomic_DNA"/>
</dbReference>
<evidence type="ECO:0008006" key="3">
    <source>
        <dbReference type="Google" id="ProtNLM"/>
    </source>
</evidence>
<dbReference type="RefSeq" id="WP_163732857.1">
    <property type="nucleotide sequence ID" value="NZ_JAAGOA010000002.1"/>
</dbReference>
<accession>A0A6L9S2K7</accession>
<sequence>MNAARYTCTAVKDDTGWLTHCDQHPGVCTHARTLSHTARLQRRALAAMLDVPEDDVTVDVQPVIPDAVHEHLDRARVLRETAAWARRSAHHETRSAVRLLNDLGLTCRDIGTILGVSYQRAHQLMNR</sequence>
<keyword evidence="2" id="KW-1185">Reference proteome</keyword>
<proteinExistence type="predicted"/>
<name>A0A6L9S2K7_9ACTN</name>
<dbReference type="AlphaFoldDB" id="A0A6L9S2K7"/>
<evidence type="ECO:0000313" key="2">
    <source>
        <dbReference type="Proteomes" id="UP000475214"/>
    </source>
</evidence>
<evidence type="ECO:0000313" key="1">
    <source>
        <dbReference type="EMBL" id="NED99286.1"/>
    </source>
</evidence>
<gene>
    <name evidence="1" type="ORF">G1H10_03815</name>
</gene>